<keyword evidence="3" id="KW-0808">Transferase</keyword>
<feature type="domain" description="SseB protein N-terminal" evidence="2">
    <location>
        <begin position="254"/>
        <end position="350"/>
    </location>
</feature>
<dbReference type="InterPro" id="IPR009839">
    <property type="entry name" value="SseB_N"/>
</dbReference>
<organism evidence="3 4">
    <name type="scientific">Microbacterium ginsengisoli</name>
    <dbReference type="NCBI Taxonomy" id="400772"/>
    <lineage>
        <taxon>Bacteria</taxon>
        <taxon>Bacillati</taxon>
        <taxon>Actinomycetota</taxon>
        <taxon>Actinomycetes</taxon>
        <taxon>Micrococcales</taxon>
        <taxon>Microbacteriaceae</taxon>
        <taxon>Microbacterium</taxon>
    </lineage>
</organism>
<name>A0A3C1KBQ0_9MICO</name>
<keyword evidence="3" id="KW-0418">Kinase</keyword>
<reference evidence="3 4" key="1">
    <citation type="journal article" date="2018" name="Nat. Biotechnol.">
        <title>A standardized bacterial taxonomy based on genome phylogeny substantially revises the tree of life.</title>
        <authorList>
            <person name="Parks D.H."/>
            <person name="Chuvochina M."/>
            <person name="Waite D.W."/>
            <person name="Rinke C."/>
            <person name="Skarshewski A."/>
            <person name="Chaumeil P.A."/>
            <person name="Hugenholtz P."/>
        </authorList>
    </citation>
    <scope>NUCLEOTIDE SEQUENCE [LARGE SCALE GENOMIC DNA]</scope>
    <source>
        <strain evidence="3">UBA9152</strain>
    </source>
</reference>
<evidence type="ECO:0000259" key="2">
    <source>
        <dbReference type="Pfam" id="PF07179"/>
    </source>
</evidence>
<dbReference type="GO" id="GO:0016301">
    <property type="term" value="F:kinase activity"/>
    <property type="evidence" value="ECO:0007669"/>
    <property type="project" value="UniProtKB-KW"/>
</dbReference>
<feature type="region of interest" description="Disordered" evidence="1">
    <location>
        <begin position="1"/>
        <end position="25"/>
    </location>
</feature>
<dbReference type="EMBL" id="DMNG01000087">
    <property type="protein sequence ID" value="HAN23948.1"/>
    <property type="molecule type" value="Genomic_DNA"/>
</dbReference>
<feature type="compositionally biased region" description="Low complexity" evidence="1">
    <location>
        <begin position="9"/>
        <end position="25"/>
    </location>
</feature>
<gene>
    <name evidence="3" type="ORF">DCP95_05165</name>
</gene>
<protein>
    <submittedName>
        <fullName evidence="3">Histidine kinase</fullName>
    </submittedName>
</protein>
<evidence type="ECO:0000313" key="3">
    <source>
        <dbReference type="EMBL" id="HAN23948.1"/>
    </source>
</evidence>
<proteinExistence type="predicted"/>
<sequence>MALFSRRPAPNAASESTDAAAPAPTGETAAASALGTAAGNTTDGTASGEGDITAAAEAASIADAVPDVSISISTFGGPGAAPAAVPAPAPFTLPSPEMPAVTEAVPGMPDNVLLKGALAALVTDAPAPQLMNVARQLLQGHLYLRVKGDARALVDAGKELPLSIATRGDERFALVFSGGEALRDAVNADGDTDTSAVSKPAIEVLNEVLTDDFAGIAIDHASTPHSAILPRQLLERALVDLDPDLAVKTLLLGARDAATPAAVAGALVSAPLWLAARTTESGDMGIAEVHTEDGTRYIEVFSHPLELIALGRGDEPVQITGPQLGAALRSDDGITGVIVDPAGPWISLTRTDLAPVLALDAP</sequence>
<dbReference type="Proteomes" id="UP000257479">
    <property type="component" value="Unassembled WGS sequence"/>
</dbReference>
<dbReference type="Pfam" id="PF07179">
    <property type="entry name" value="SseB"/>
    <property type="match status" value="1"/>
</dbReference>
<accession>A0A3C1KBQ0</accession>
<comment type="caution">
    <text evidence="3">The sequence shown here is derived from an EMBL/GenBank/DDBJ whole genome shotgun (WGS) entry which is preliminary data.</text>
</comment>
<evidence type="ECO:0000313" key="4">
    <source>
        <dbReference type="Proteomes" id="UP000257479"/>
    </source>
</evidence>
<evidence type="ECO:0000256" key="1">
    <source>
        <dbReference type="SAM" id="MobiDB-lite"/>
    </source>
</evidence>
<dbReference type="AlphaFoldDB" id="A0A3C1KBQ0"/>